<protein>
    <submittedName>
        <fullName evidence="2">Rhodanese-related sulfurtransferase</fullName>
    </submittedName>
</protein>
<gene>
    <name evidence="2" type="ORF">SAMN05216522_11159</name>
</gene>
<dbReference type="PANTHER" id="PTHR43031">
    <property type="entry name" value="FAD-DEPENDENT OXIDOREDUCTASE"/>
    <property type="match status" value="1"/>
</dbReference>
<accession>A0A1H9LE70</accession>
<dbReference type="PROSITE" id="PS00380">
    <property type="entry name" value="RHODANESE_1"/>
    <property type="match status" value="1"/>
</dbReference>
<dbReference type="PROSITE" id="PS50206">
    <property type="entry name" value="RHODANESE_3"/>
    <property type="match status" value="1"/>
</dbReference>
<evidence type="ECO:0000313" key="3">
    <source>
        <dbReference type="Proteomes" id="UP000242515"/>
    </source>
</evidence>
<name>A0A1H9LE70_9GAMM</name>
<dbReference type="Gene3D" id="3.40.250.10">
    <property type="entry name" value="Rhodanese-like domain"/>
    <property type="match status" value="1"/>
</dbReference>
<sequence length="146" mass="16067">MTDLTFNFADPAESTAYLTAKLAYYIDAWDLAESCQRNTAECIVLDVRSAEHYRLGHIPGAINFPHREMTALTLAQLSKQANYVTYCDGIGCNGSTKGAFKLAQAGFKVKELIGGLDFWRRDSHPIIEGSEPDTWPLAAETVQCGC</sequence>
<dbReference type="EMBL" id="FOGC01000011">
    <property type="protein sequence ID" value="SER09435.1"/>
    <property type="molecule type" value="Genomic_DNA"/>
</dbReference>
<keyword evidence="2" id="KW-0808">Transferase</keyword>
<feature type="domain" description="Rhodanese" evidence="1">
    <location>
        <begin position="38"/>
        <end position="128"/>
    </location>
</feature>
<evidence type="ECO:0000313" key="2">
    <source>
        <dbReference type="EMBL" id="SER09435.1"/>
    </source>
</evidence>
<proteinExistence type="predicted"/>
<organism evidence="2 3">
    <name type="scientific">Rosenbergiella nectarea</name>
    <dbReference type="NCBI Taxonomy" id="988801"/>
    <lineage>
        <taxon>Bacteria</taxon>
        <taxon>Pseudomonadati</taxon>
        <taxon>Pseudomonadota</taxon>
        <taxon>Gammaproteobacteria</taxon>
        <taxon>Enterobacterales</taxon>
        <taxon>Erwiniaceae</taxon>
        <taxon>Rosenbergiella</taxon>
    </lineage>
</organism>
<dbReference type="Pfam" id="PF00581">
    <property type="entry name" value="Rhodanese"/>
    <property type="match status" value="1"/>
</dbReference>
<dbReference type="AlphaFoldDB" id="A0A1H9LE70"/>
<dbReference type="OrthoDB" id="9802991at2"/>
<reference evidence="3" key="1">
    <citation type="submission" date="2016-10" db="EMBL/GenBank/DDBJ databases">
        <authorList>
            <person name="Varghese N."/>
            <person name="Submissions S."/>
        </authorList>
    </citation>
    <scope>NUCLEOTIDE SEQUENCE [LARGE SCALE GENOMIC DNA]</scope>
    <source>
        <strain evidence="3">8N4</strain>
    </source>
</reference>
<dbReference type="InterPro" id="IPR036873">
    <property type="entry name" value="Rhodanese-like_dom_sf"/>
</dbReference>
<dbReference type="PANTHER" id="PTHR43031:SF1">
    <property type="entry name" value="PYRIDINE NUCLEOTIDE-DISULPHIDE OXIDOREDUCTASE"/>
    <property type="match status" value="1"/>
</dbReference>
<dbReference type="InterPro" id="IPR001307">
    <property type="entry name" value="Thiosulphate_STrfase_CS"/>
</dbReference>
<dbReference type="STRING" id="988801.SAMN05216522_11159"/>
<dbReference type="SUPFAM" id="SSF52821">
    <property type="entry name" value="Rhodanese/Cell cycle control phosphatase"/>
    <property type="match status" value="1"/>
</dbReference>
<dbReference type="InterPro" id="IPR001763">
    <property type="entry name" value="Rhodanese-like_dom"/>
</dbReference>
<keyword evidence="3" id="KW-1185">Reference proteome</keyword>
<dbReference type="SMART" id="SM00450">
    <property type="entry name" value="RHOD"/>
    <property type="match status" value="1"/>
</dbReference>
<dbReference type="GO" id="GO:0004792">
    <property type="term" value="F:thiosulfate-cyanide sulfurtransferase activity"/>
    <property type="evidence" value="ECO:0007669"/>
    <property type="project" value="InterPro"/>
</dbReference>
<evidence type="ECO:0000259" key="1">
    <source>
        <dbReference type="PROSITE" id="PS50206"/>
    </source>
</evidence>
<dbReference type="InterPro" id="IPR050229">
    <property type="entry name" value="GlpE_sulfurtransferase"/>
</dbReference>
<dbReference type="RefSeq" id="WP_092677506.1">
    <property type="nucleotide sequence ID" value="NZ_FOGC01000011.1"/>
</dbReference>
<dbReference type="Proteomes" id="UP000242515">
    <property type="component" value="Unassembled WGS sequence"/>
</dbReference>